<dbReference type="Proteomes" id="UP000799764">
    <property type="component" value="Unassembled WGS sequence"/>
</dbReference>
<proteinExistence type="predicted"/>
<dbReference type="EMBL" id="MU001502">
    <property type="protein sequence ID" value="KAF2443367.1"/>
    <property type="molecule type" value="Genomic_DNA"/>
</dbReference>
<gene>
    <name evidence="2" type="ORF">P171DRAFT_444801</name>
</gene>
<organism evidence="2 3">
    <name type="scientific">Karstenula rhodostoma CBS 690.94</name>
    <dbReference type="NCBI Taxonomy" id="1392251"/>
    <lineage>
        <taxon>Eukaryota</taxon>
        <taxon>Fungi</taxon>
        <taxon>Dikarya</taxon>
        <taxon>Ascomycota</taxon>
        <taxon>Pezizomycotina</taxon>
        <taxon>Dothideomycetes</taxon>
        <taxon>Pleosporomycetidae</taxon>
        <taxon>Pleosporales</taxon>
        <taxon>Massarineae</taxon>
        <taxon>Didymosphaeriaceae</taxon>
        <taxon>Karstenula</taxon>
    </lineage>
</organism>
<keyword evidence="1" id="KW-0472">Membrane</keyword>
<protein>
    <submittedName>
        <fullName evidence="2">Uncharacterized protein</fullName>
    </submittedName>
</protein>
<feature type="transmembrane region" description="Helical" evidence="1">
    <location>
        <begin position="98"/>
        <end position="116"/>
    </location>
</feature>
<evidence type="ECO:0000313" key="2">
    <source>
        <dbReference type="EMBL" id="KAF2443367.1"/>
    </source>
</evidence>
<keyword evidence="1" id="KW-1133">Transmembrane helix</keyword>
<keyword evidence="1" id="KW-0812">Transmembrane</keyword>
<accession>A0A9P4PG92</accession>
<name>A0A9P4PG92_9PLEO</name>
<sequence length="125" mass="13344">MARARTRAMISSNLPHEKAQTSSASVLFSVRAQAVRQCTHLCRANHHEIAVDVAFPPTERGPARRGGVAVLCIRAALRRAAAALCARTRVALPERRQAIAIAIAIAVGLPTLQGGLHPRESKPNS</sequence>
<evidence type="ECO:0000313" key="3">
    <source>
        <dbReference type="Proteomes" id="UP000799764"/>
    </source>
</evidence>
<dbReference type="AlphaFoldDB" id="A0A9P4PG92"/>
<reference evidence="2" key="1">
    <citation type="journal article" date="2020" name="Stud. Mycol.">
        <title>101 Dothideomycetes genomes: a test case for predicting lifestyles and emergence of pathogens.</title>
        <authorList>
            <person name="Haridas S."/>
            <person name="Albert R."/>
            <person name="Binder M."/>
            <person name="Bloem J."/>
            <person name="Labutti K."/>
            <person name="Salamov A."/>
            <person name="Andreopoulos B."/>
            <person name="Baker S."/>
            <person name="Barry K."/>
            <person name="Bills G."/>
            <person name="Bluhm B."/>
            <person name="Cannon C."/>
            <person name="Castanera R."/>
            <person name="Culley D."/>
            <person name="Daum C."/>
            <person name="Ezra D."/>
            <person name="Gonzalez J."/>
            <person name="Henrissat B."/>
            <person name="Kuo A."/>
            <person name="Liang C."/>
            <person name="Lipzen A."/>
            <person name="Lutzoni F."/>
            <person name="Magnuson J."/>
            <person name="Mondo S."/>
            <person name="Nolan M."/>
            <person name="Ohm R."/>
            <person name="Pangilinan J."/>
            <person name="Park H.-J."/>
            <person name="Ramirez L."/>
            <person name="Alfaro M."/>
            <person name="Sun H."/>
            <person name="Tritt A."/>
            <person name="Yoshinaga Y."/>
            <person name="Zwiers L.-H."/>
            <person name="Turgeon B."/>
            <person name="Goodwin S."/>
            <person name="Spatafora J."/>
            <person name="Crous P."/>
            <person name="Grigoriev I."/>
        </authorList>
    </citation>
    <scope>NUCLEOTIDE SEQUENCE</scope>
    <source>
        <strain evidence="2">CBS 690.94</strain>
    </source>
</reference>
<evidence type="ECO:0000256" key="1">
    <source>
        <dbReference type="SAM" id="Phobius"/>
    </source>
</evidence>
<keyword evidence="3" id="KW-1185">Reference proteome</keyword>
<comment type="caution">
    <text evidence="2">The sequence shown here is derived from an EMBL/GenBank/DDBJ whole genome shotgun (WGS) entry which is preliminary data.</text>
</comment>